<dbReference type="Proteomes" id="UP001155586">
    <property type="component" value="Unassembled WGS sequence"/>
</dbReference>
<feature type="transmembrane region" description="Helical" evidence="1">
    <location>
        <begin position="9"/>
        <end position="29"/>
    </location>
</feature>
<feature type="transmembrane region" description="Helical" evidence="1">
    <location>
        <begin position="35"/>
        <end position="56"/>
    </location>
</feature>
<dbReference type="RefSeq" id="WP_252030583.1">
    <property type="nucleotide sequence ID" value="NZ_JAKRRX010000044.1"/>
</dbReference>
<evidence type="ECO:0000313" key="2">
    <source>
        <dbReference type="EMBL" id="MCW8334064.1"/>
    </source>
</evidence>
<dbReference type="AlphaFoldDB" id="A0A9X3CED8"/>
<evidence type="ECO:0000256" key="1">
    <source>
        <dbReference type="SAM" id="Phobius"/>
    </source>
</evidence>
<keyword evidence="1" id="KW-0812">Transmembrane</keyword>
<reference evidence="2" key="1">
    <citation type="submission" date="2022-02" db="EMBL/GenBank/DDBJ databases">
        <title>Vibrio sp. nov., a new bacterium isolated from Bohai sea, China.</title>
        <authorList>
            <person name="Yuan Y."/>
        </authorList>
    </citation>
    <scope>NUCLEOTIDE SEQUENCE</scope>
    <source>
        <strain evidence="2">DBSS07</strain>
    </source>
</reference>
<keyword evidence="1" id="KW-1133">Transmembrane helix</keyword>
<gene>
    <name evidence="2" type="ORF">MD483_09540</name>
</gene>
<name>A0A9X3CED8_9VIBR</name>
<evidence type="ECO:0000313" key="3">
    <source>
        <dbReference type="Proteomes" id="UP001155586"/>
    </source>
</evidence>
<protein>
    <submittedName>
        <fullName evidence="2">Uncharacterized protein</fullName>
    </submittedName>
</protein>
<sequence>MQAPIQNQLSLRLLLLTLALVLVSWPVVISSSFTVASITATVLGIWLVLVATLIGLSR</sequence>
<accession>A0A9X3CED8</accession>
<organism evidence="2 3">
    <name type="scientific">Vibrio paucivorans</name>
    <dbReference type="NCBI Taxonomy" id="2829489"/>
    <lineage>
        <taxon>Bacteria</taxon>
        <taxon>Pseudomonadati</taxon>
        <taxon>Pseudomonadota</taxon>
        <taxon>Gammaproteobacteria</taxon>
        <taxon>Vibrionales</taxon>
        <taxon>Vibrionaceae</taxon>
        <taxon>Vibrio</taxon>
    </lineage>
</organism>
<dbReference type="EMBL" id="JAKRRX010000044">
    <property type="protein sequence ID" value="MCW8334064.1"/>
    <property type="molecule type" value="Genomic_DNA"/>
</dbReference>
<proteinExistence type="predicted"/>
<keyword evidence="1" id="KW-0472">Membrane</keyword>
<keyword evidence="3" id="KW-1185">Reference proteome</keyword>
<comment type="caution">
    <text evidence="2">The sequence shown here is derived from an EMBL/GenBank/DDBJ whole genome shotgun (WGS) entry which is preliminary data.</text>
</comment>